<dbReference type="Pfam" id="PF00486">
    <property type="entry name" value="Trans_reg_C"/>
    <property type="match status" value="1"/>
</dbReference>
<evidence type="ECO:0000259" key="9">
    <source>
        <dbReference type="PROSITE" id="PS50110"/>
    </source>
</evidence>
<dbReference type="GO" id="GO:0000976">
    <property type="term" value="F:transcription cis-regulatory region binding"/>
    <property type="evidence" value="ECO:0007669"/>
    <property type="project" value="TreeGrafter"/>
</dbReference>
<accession>A0A8J6XLS8</accession>
<name>A0A8J6XLS8_9CYAN</name>
<reference evidence="12" key="1">
    <citation type="submission" date="2020-09" db="EMBL/GenBank/DDBJ databases">
        <title>Iningainema tapete sp. nov. (Scytonemataceae, Cyanobacteria) from greenhouses in central Florida (USA) produces two types of nodularin with biosynthetic potential for microcystin-LR and anabaenopeptins.</title>
        <authorList>
            <person name="Berthold D.E."/>
            <person name="Lefler F.W."/>
            <person name="Huang I.-S."/>
            <person name="Abdulla H."/>
            <person name="Zimba P.V."/>
            <person name="Laughinghouse H.D. IV."/>
        </authorList>
    </citation>
    <scope>NUCLEOTIDE SEQUENCE</scope>
    <source>
        <strain evidence="12">BLCCT55</strain>
    </source>
</reference>
<evidence type="ECO:0000256" key="2">
    <source>
        <dbReference type="ARBA" id="ARBA00023012"/>
    </source>
</evidence>
<comment type="caution">
    <text evidence="12">The sequence shown here is derived from an EMBL/GenBank/DDBJ whole genome shotgun (WGS) entry which is preliminary data.</text>
</comment>
<feature type="domain" description="OmpR/PhoB-type" evidence="11">
    <location>
        <begin position="124"/>
        <end position="224"/>
    </location>
</feature>
<evidence type="ECO:0000256" key="6">
    <source>
        <dbReference type="PROSITE-ProRule" id="PRU00110"/>
    </source>
</evidence>
<keyword evidence="1 7" id="KW-0597">Phosphoprotein</keyword>
<dbReference type="InterPro" id="IPR008207">
    <property type="entry name" value="Sig_transdc_His_kin_Hpt_dom"/>
</dbReference>
<evidence type="ECO:0000256" key="4">
    <source>
        <dbReference type="ARBA" id="ARBA00023125"/>
    </source>
</evidence>
<dbReference type="InterPro" id="IPR001789">
    <property type="entry name" value="Sig_transdc_resp-reg_receiver"/>
</dbReference>
<keyword evidence="4 8" id="KW-0238">DNA-binding</keyword>
<evidence type="ECO:0000259" key="11">
    <source>
        <dbReference type="PROSITE" id="PS51755"/>
    </source>
</evidence>
<evidence type="ECO:0000313" key="12">
    <source>
        <dbReference type="EMBL" id="MBD2774004.1"/>
    </source>
</evidence>
<organism evidence="12 13">
    <name type="scientific">Iningainema tapete BLCC-T55</name>
    <dbReference type="NCBI Taxonomy" id="2748662"/>
    <lineage>
        <taxon>Bacteria</taxon>
        <taxon>Bacillati</taxon>
        <taxon>Cyanobacteriota</taxon>
        <taxon>Cyanophyceae</taxon>
        <taxon>Nostocales</taxon>
        <taxon>Scytonemataceae</taxon>
        <taxon>Iningainema tapete</taxon>
    </lineage>
</organism>
<keyword evidence="2" id="KW-0902">Two-component regulatory system</keyword>
<evidence type="ECO:0000256" key="5">
    <source>
        <dbReference type="ARBA" id="ARBA00023163"/>
    </source>
</evidence>
<dbReference type="Gene3D" id="1.10.10.10">
    <property type="entry name" value="Winged helix-like DNA-binding domain superfamily/Winged helix DNA-binding domain"/>
    <property type="match status" value="1"/>
</dbReference>
<keyword evidence="13" id="KW-1185">Reference proteome</keyword>
<dbReference type="InterPro" id="IPR011006">
    <property type="entry name" value="CheY-like_superfamily"/>
</dbReference>
<sequence length="619" mass="69390">MRLLLVEDDNSLAQAVAAVLGEQHYVVDIAADGQDGWDLAEVCSYDLILLDVMLPKLDGISLCRQLRQEGYQMPILLLTAKDTRTDKVMGLDAGADDYLVKPFDFQELAARIRALLRRGNSSLPPVLEWGNLHLDPSSCEVTYASQALHLTPKEFSVLELFLRNNQRVFSRSAIIDHLWGADEDPPEENTIKSHIKSLRQKLKAAGANYDLIETVYGIGYRLKPLPQEQSCQPTEKEPNSEQQQAMWAALAKAREEFKAKVGSRIAVLEQATNALREGTVDVQLRQKAEQEAHKLAGSLGSFGFAQGSLLAQEIEHLLQSSINHSLLSPRLCKLVMKLQQELEQPAEPISVESMESSQCHNMILLVSSDRQVVEQLVNEATTQGIQVNIATDNAAARSAIANVETRHSKSLQPDVVLLDLCCYDDVKESFKLVAELSNRTPPIPVMVFTDQSNFTERVEVARAGGRGFLDKSMLPNQMLELVTQVLQRHSASSSRVMVVDDDPHVLTIVQKLLEPWGFRLTTLEDPRRFWEILTEVSPDLLILDVEMPHINGIELCQVVRNDPYWKRLPVLFLTVHVEADTVERMFAAGADDCVSKPIVESQLVTRIFNRLQRTQLLRK</sequence>
<evidence type="ECO:0000256" key="7">
    <source>
        <dbReference type="PROSITE-ProRule" id="PRU00169"/>
    </source>
</evidence>
<dbReference type="FunFam" id="3.40.50.2300:FF:000002">
    <property type="entry name" value="DNA-binding response regulator PhoP"/>
    <property type="match status" value="1"/>
</dbReference>
<feature type="domain" description="Response regulatory" evidence="9">
    <location>
        <begin position="2"/>
        <end position="116"/>
    </location>
</feature>
<dbReference type="InterPro" id="IPR036641">
    <property type="entry name" value="HPT_dom_sf"/>
</dbReference>
<dbReference type="SMART" id="SM00862">
    <property type="entry name" value="Trans_reg_C"/>
    <property type="match status" value="1"/>
</dbReference>
<feature type="modified residue" description="Phosphohistidine" evidence="6">
    <location>
        <position position="293"/>
    </location>
</feature>
<evidence type="ECO:0000256" key="8">
    <source>
        <dbReference type="PROSITE-ProRule" id="PRU01091"/>
    </source>
</evidence>
<dbReference type="CDD" id="cd19935">
    <property type="entry name" value="REC_OmpR_CusR-like"/>
    <property type="match status" value="1"/>
</dbReference>
<evidence type="ECO:0000256" key="3">
    <source>
        <dbReference type="ARBA" id="ARBA00023015"/>
    </source>
</evidence>
<dbReference type="AlphaFoldDB" id="A0A8J6XLS8"/>
<dbReference type="SUPFAM" id="SSF47226">
    <property type="entry name" value="Histidine-containing phosphotransfer domain, HPT domain"/>
    <property type="match status" value="1"/>
</dbReference>
<dbReference type="GO" id="GO:0006355">
    <property type="term" value="P:regulation of DNA-templated transcription"/>
    <property type="evidence" value="ECO:0007669"/>
    <property type="project" value="InterPro"/>
</dbReference>
<keyword evidence="5" id="KW-0804">Transcription</keyword>
<feature type="domain" description="Response regulatory" evidence="9">
    <location>
        <begin position="362"/>
        <end position="486"/>
    </location>
</feature>
<evidence type="ECO:0000259" key="10">
    <source>
        <dbReference type="PROSITE" id="PS50894"/>
    </source>
</evidence>
<feature type="DNA-binding region" description="OmpR/PhoB-type" evidence="8">
    <location>
        <begin position="124"/>
        <end position="224"/>
    </location>
</feature>
<dbReference type="Proteomes" id="UP000629098">
    <property type="component" value="Unassembled WGS sequence"/>
</dbReference>
<feature type="modified residue" description="4-aspartylphosphate" evidence="7">
    <location>
        <position position="51"/>
    </location>
</feature>
<dbReference type="InterPro" id="IPR036388">
    <property type="entry name" value="WH-like_DNA-bd_sf"/>
</dbReference>
<dbReference type="SMART" id="SM00448">
    <property type="entry name" value="REC"/>
    <property type="match status" value="3"/>
</dbReference>
<dbReference type="CDD" id="cd00156">
    <property type="entry name" value="REC"/>
    <property type="match status" value="1"/>
</dbReference>
<feature type="modified residue" description="4-aspartylphosphate" evidence="7">
    <location>
        <position position="544"/>
    </location>
</feature>
<dbReference type="RefSeq" id="WP_190830465.1">
    <property type="nucleotide sequence ID" value="NZ_CAWPPI010000063.1"/>
</dbReference>
<feature type="modified residue" description="4-aspartylphosphate" evidence="7">
    <location>
        <position position="419"/>
    </location>
</feature>
<dbReference type="GO" id="GO:0032993">
    <property type="term" value="C:protein-DNA complex"/>
    <property type="evidence" value="ECO:0007669"/>
    <property type="project" value="TreeGrafter"/>
</dbReference>
<dbReference type="EMBL" id="JACXAE010000063">
    <property type="protein sequence ID" value="MBD2774004.1"/>
    <property type="molecule type" value="Genomic_DNA"/>
</dbReference>
<protein>
    <submittedName>
        <fullName evidence="12">Response regulator</fullName>
    </submittedName>
</protein>
<dbReference type="PROSITE" id="PS51755">
    <property type="entry name" value="OMPR_PHOB"/>
    <property type="match status" value="1"/>
</dbReference>
<dbReference type="PANTHER" id="PTHR48111:SF15">
    <property type="entry name" value="OMPR SUBFAMILY"/>
    <property type="match status" value="1"/>
</dbReference>
<dbReference type="PROSITE" id="PS50894">
    <property type="entry name" value="HPT"/>
    <property type="match status" value="1"/>
</dbReference>
<proteinExistence type="predicted"/>
<evidence type="ECO:0000256" key="1">
    <source>
        <dbReference type="ARBA" id="ARBA00022553"/>
    </source>
</evidence>
<dbReference type="GO" id="GO:0005829">
    <property type="term" value="C:cytosol"/>
    <property type="evidence" value="ECO:0007669"/>
    <property type="project" value="TreeGrafter"/>
</dbReference>
<feature type="domain" description="Response regulatory" evidence="9">
    <location>
        <begin position="495"/>
        <end position="611"/>
    </location>
</feature>
<dbReference type="Pfam" id="PF00072">
    <property type="entry name" value="Response_reg"/>
    <property type="match status" value="3"/>
</dbReference>
<dbReference type="Gene3D" id="6.10.250.690">
    <property type="match status" value="1"/>
</dbReference>
<dbReference type="Pfam" id="PF01627">
    <property type="entry name" value="Hpt"/>
    <property type="match status" value="1"/>
</dbReference>
<feature type="domain" description="HPt" evidence="10">
    <location>
        <begin position="253"/>
        <end position="352"/>
    </location>
</feature>
<evidence type="ECO:0000313" key="13">
    <source>
        <dbReference type="Proteomes" id="UP000629098"/>
    </source>
</evidence>
<gene>
    <name evidence="12" type="ORF">ICL16_18485</name>
</gene>
<dbReference type="CDD" id="cd00383">
    <property type="entry name" value="trans_reg_C"/>
    <property type="match status" value="1"/>
</dbReference>
<dbReference type="InterPro" id="IPR016032">
    <property type="entry name" value="Sig_transdc_resp-reg_C-effctor"/>
</dbReference>
<keyword evidence="3" id="KW-0805">Transcription regulation</keyword>
<dbReference type="SUPFAM" id="SSF52172">
    <property type="entry name" value="CheY-like"/>
    <property type="match status" value="3"/>
</dbReference>
<dbReference type="SUPFAM" id="SSF46894">
    <property type="entry name" value="C-terminal effector domain of the bipartite response regulators"/>
    <property type="match status" value="1"/>
</dbReference>
<dbReference type="Gene3D" id="3.40.50.2300">
    <property type="match status" value="3"/>
</dbReference>
<dbReference type="PANTHER" id="PTHR48111">
    <property type="entry name" value="REGULATOR OF RPOS"/>
    <property type="match status" value="1"/>
</dbReference>
<dbReference type="Gene3D" id="1.20.120.160">
    <property type="entry name" value="HPT domain"/>
    <property type="match status" value="1"/>
</dbReference>
<dbReference type="GO" id="GO:0000156">
    <property type="term" value="F:phosphorelay response regulator activity"/>
    <property type="evidence" value="ECO:0007669"/>
    <property type="project" value="TreeGrafter"/>
</dbReference>
<dbReference type="InterPro" id="IPR001867">
    <property type="entry name" value="OmpR/PhoB-type_DNA-bd"/>
</dbReference>
<dbReference type="PROSITE" id="PS50110">
    <property type="entry name" value="RESPONSE_REGULATORY"/>
    <property type="match status" value="3"/>
</dbReference>
<dbReference type="InterPro" id="IPR039420">
    <property type="entry name" value="WalR-like"/>
</dbReference>